<evidence type="ECO:0000256" key="2">
    <source>
        <dbReference type="ARBA" id="ARBA00005462"/>
    </source>
</evidence>
<evidence type="ECO:0000313" key="10">
    <source>
        <dbReference type="EMBL" id="KAJ1732821.1"/>
    </source>
</evidence>
<accession>A0A9W7YFW5</accession>
<organism evidence="10 11">
    <name type="scientific">Coemansia biformis</name>
    <dbReference type="NCBI Taxonomy" id="1286918"/>
    <lineage>
        <taxon>Eukaryota</taxon>
        <taxon>Fungi</taxon>
        <taxon>Fungi incertae sedis</taxon>
        <taxon>Zoopagomycota</taxon>
        <taxon>Kickxellomycotina</taxon>
        <taxon>Kickxellomycetes</taxon>
        <taxon>Kickxellales</taxon>
        <taxon>Kickxellaceae</taxon>
        <taxon>Coemansia</taxon>
    </lineage>
</organism>
<dbReference type="InterPro" id="IPR016024">
    <property type="entry name" value="ARM-type_fold"/>
</dbReference>
<keyword evidence="11" id="KW-1185">Reference proteome</keyword>
<evidence type="ECO:0000256" key="3">
    <source>
        <dbReference type="ARBA" id="ARBA00022554"/>
    </source>
</evidence>
<keyword evidence="3" id="KW-0926">Vacuole</keyword>
<evidence type="ECO:0000256" key="1">
    <source>
        <dbReference type="ARBA" id="ARBA00004592"/>
    </source>
</evidence>
<evidence type="ECO:0000256" key="5">
    <source>
        <dbReference type="ARBA" id="ARBA00023136"/>
    </source>
</evidence>
<sequence>MEGGFYASMAAHCHIPQAYAQPSPPPPPQQQQQHQAPAVNADRMVVSLERRTPVPKRGRGADETDAAMSSDAGRCTYYRHSTVAISAKRARPVEFQAPAGHGNSHDRVHNDSTSREDEPLLAAKEQQAVNMLVDLFERRATVSFYEGEPLQALSTLAYSGVYHLQLSAATAFSEISEMDTRPVTREALEPILHLLHSPHIDVQHGASAALGNLAVNMENKLLIVRMGGLERLIRQMLSSNIDAQINSVGCITNLATAEENKMRIAKSGALLPLTRLARSRDVRVQRNAAGALLNMTHSAEHRQQLVAANAVPVLVELLGSDDSELQYYATTALSNIAVDDSGRQLLWKTQPVLVDALIRFIDASTIKVQCQAILTLRNLASDDQYQLQIVEKGGLNSLLPLLQSEYDPLVISASACLRNLSIHPANEKPILDSGILVCLISLITQSANEEVQCHVISALRNLVANNEADKTPFAAAGLFDHIKAVMMSPDTSAVVIGEMVAALNVFALDDSLWPYIIDGAFLELLIPLTRAPQMELQYNACVTISSLAGKAGEASERLVQVWDRPDGGLQSYLAAFLAVDEGMDPMLRSVALWTVFLLLENGSPELVRLLTGHPSIVRNIDKIASAGALPDGEARNSAYTADSIAGPRSSRVFDGDGDGYGVDGEIADENDDEIYTRMVNLAQDIVAIVNTIEL</sequence>
<dbReference type="GO" id="GO:0071562">
    <property type="term" value="P:nucleus-vacuole junction assembly"/>
    <property type="evidence" value="ECO:0007669"/>
    <property type="project" value="InterPro"/>
</dbReference>
<evidence type="ECO:0000256" key="4">
    <source>
        <dbReference type="ARBA" id="ARBA00022737"/>
    </source>
</evidence>
<dbReference type="PANTHER" id="PTHR47249">
    <property type="entry name" value="VACUOLAR PROTEIN 8"/>
    <property type="match status" value="1"/>
</dbReference>
<gene>
    <name evidence="10" type="primary">VAC8_2</name>
    <name evidence="10" type="ORF">LPJ61_001866</name>
</gene>
<dbReference type="GO" id="GO:0043495">
    <property type="term" value="F:protein-membrane adaptor activity"/>
    <property type="evidence" value="ECO:0007669"/>
    <property type="project" value="InterPro"/>
</dbReference>
<feature type="compositionally biased region" description="Basic and acidic residues" evidence="9">
    <location>
        <begin position="103"/>
        <end position="118"/>
    </location>
</feature>
<feature type="repeat" description="ARM" evidence="8">
    <location>
        <begin position="268"/>
        <end position="310"/>
    </location>
</feature>
<dbReference type="PROSITE" id="PS50176">
    <property type="entry name" value="ARM_REPEAT"/>
    <property type="match status" value="7"/>
</dbReference>
<proteinExistence type="inferred from homology"/>
<feature type="repeat" description="ARM" evidence="8">
    <location>
        <begin position="186"/>
        <end position="228"/>
    </location>
</feature>
<dbReference type="InterPro" id="IPR045156">
    <property type="entry name" value="Vac8"/>
</dbReference>
<feature type="repeat" description="ARM" evidence="8">
    <location>
        <begin position="434"/>
        <end position="477"/>
    </location>
</feature>
<evidence type="ECO:0000256" key="7">
    <source>
        <dbReference type="ARBA" id="ARBA00026209"/>
    </source>
</evidence>
<feature type="repeat" description="ARM" evidence="8">
    <location>
        <begin position="393"/>
        <end position="435"/>
    </location>
</feature>
<dbReference type="AlphaFoldDB" id="A0A9W7YFW5"/>
<comment type="caution">
    <text evidence="10">The sequence shown here is derived from an EMBL/GenBank/DDBJ whole genome shotgun (WGS) entry which is preliminary data.</text>
</comment>
<dbReference type="Pfam" id="PF05804">
    <property type="entry name" value="KAP"/>
    <property type="match status" value="1"/>
</dbReference>
<feature type="repeat" description="ARM" evidence="8">
    <location>
        <begin position="227"/>
        <end position="269"/>
    </location>
</feature>
<name>A0A9W7YFW5_9FUNG</name>
<dbReference type="Proteomes" id="UP001143981">
    <property type="component" value="Unassembled WGS sequence"/>
</dbReference>
<evidence type="ECO:0000256" key="8">
    <source>
        <dbReference type="PROSITE-ProRule" id="PRU00259"/>
    </source>
</evidence>
<keyword evidence="4" id="KW-0677">Repeat</keyword>
<dbReference type="GO" id="GO:0000329">
    <property type="term" value="C:fungal-type vacuole membrane"/>
    <property type="evidence" value="ECO:0007669"/>
    <property type="project" value="TreeGrafter"/>
</dbReference>
<evidence type="ECO:0000256" key="9">
    <source>
        <dbReference type="SAM" id="MobiDB-lite"/>
    </source>
</evidence>
<feature type="repeat" description="ARM" evidence="8">
    <location>
        <begin position="309"/>
        <end position="346"/>
    </location>
</feature>
<keyword evidence="6" id="KW-0449">Lipoprotein</keyword>
<keyword evidence="5" id="KW-0472">Membrane</keyword>
<comment type="similarity">
    <text evidence="2">Belongs to the beta-catenin family.</text>
</comment>
<feature type="region of interest" description="Disordered" evidence="9">
    <location>
        <begin position="17"/>
        <end position="39"/>
    </location>
</feature>
<protein>
    <recommendedName>
        <fullName evidence="7">Vacuolar protein 8</fullName>
    </recommendedName>
</protein>
<dbReference type="EMBL" id="JANBOI010000192">
    <property type="protein sequence ID" value="KAJ1732821.1"/>
    <property type="molecule type" value="Genomic_DNA"/>
</dbReference>
<dbReference type="SUPFAM" id="SSF48371">
    <property type="entry name" value="ARM repeat"/>
    <property type="match status" value="1"/>
</dbReference>
<evidence type="ECO:0000256" key="6">
    <source>
        <dbReference type="ARBA" id="ARBA00023288"/>
    </source>
</evidence>
<comment type="subcellular location">
    <subcellularLocation>
        <location evidence="1">Vacuole membrane</location>
        <topology evidence="1">Lipid-anchor</topology>
    </subcellularLocation>
</comment>
<evidence type="ECO:0000313" key="11">
    <source>
        <dbReference type="Proteomes" id="UP001143981"/>
    </source>
</evidence>
<dbReference type="SMART" id="SM00185">
    <property type="entry name" value="ARM"/>
    <property type="match status" value="8"/>
</dbReference>
<dbReference type="InterPro" id="IPR011989">
    <property type="entry name" value="ARM-like"/>
</dbReference>
<dbReference type="PANTHER" id="PTHR47249:SF1">
    <property type="entry name" value="VACUOLAR PROTEIN 8"/>
    <property type="match status" value="1"/>
</dbReference>
<dbReference type="OrthoDB" id="7537227at2759"/>
<feature type="region of interest" description="Disordered" evidence="9">
    <location>
        <begin position="96"/>
        <end position="118"/>
    </location>
</feature>
<dbReference type="Gene3D" id="1.25.10.10">
    <property type="entry name" value="Leucine-rich Repeat Variant"/>
    <property type="match status" value="3"/>
</dbReference>
<dbReference type="GO" id="GO:0000045">
    <property type="term" value="P:autophagosome assembly"/>
    <property type="evidence" value="ECO:0007669"/>
    <property type="project" value="TreeGrafter"/>
</dbReference>
<feature type="repeat" description="ARM" evidence="8">
    <location>
        <begin position="352"/>
        <end position="394"/>
    </location>
</feature>
<reference evidence="10" key="1">
    <citation type="submission" date="2022-07" db="EMBL/GenBank/DDBJ databases">
        <title>Phylogenomic reconstructions and comparative analyses of Kickxellomycotina fungi.</title>
        <authorList>
            <person name="Reynolds N.K."/>
            <person name="Stajich J.E."/>
            <person name="Barry K."/>
            <person name="Grigoriev I.V."/>
            <person name="Crous P."/>
            <person name="Smith M.E."/>
        </authorList>
    </citation>
    <scope>NUCLEOTIDE SEQUENCE</scope>
    <source>
        <strain evidence="10">BCRC 34381</strain>
    </source>
</reference>
<dbReference type="InterPro" id="IPR000225">
    <property type="entry name" value="Armadillo"/>
</dbReference>